<dbReference type="SUPFAM" id="SSF52058">
    <property type="entry name" value="L domain-like"/>
    <property type="match status" value="1"/>
</dbReference>
<evidence type="ECO:0000313" key="6">
    <source>
        <dbReference type="Proteomes" id="UP001566132"/>
    </source>
</evidence>
<dbReference type="PANTHER" id="PTHR24369">
    <property type="entry name" value="ANTIGEN BSP, PUTATIVE-RELATED"/>
    <property type="match status" value="1"/>
</dbReference>
<evidence type="ECO:0000256" key="2">
    <source>
        <dbReference type="ARBA" id="ARBA00022729"/>
    </source>
</evidence>
<dbReference type="InterPro" id="IPR032675">
    <property type="entry name" value="LRR_dom_sf"/>
</dbReference>
<dbReference type="InterPro" id="IPR050541">
    <property type="entry name" value="LRR_TM_domain-containing"/>
</dbReference>
<evidence type="ECO:0000256" key="1">
    <source>
        <dbReference type="ARBA" id="ARBA00022614"/>
    </source>
</evidence>
<evidence type="ECO:0000313" key="5">
    <source>
        <dbReference type="EMBL" id="KAL1494651.1"/>
    </source>
</evidence>
<dbReference type="EMBL" id="JBDJPC010000007">
    <property type="protein sequence ID" value="KAL1494651.1"/>
    <property type="molecule type" value="Genomic_DNA"/>
</dbReference>
<keyword evidence="6" id="KW-1185">Reference proteome</keyword>
<dbReference type="SMART" id="SM00369">
    <property type="entry name" value="LRR_TYP"/>
    <property type="match status" value="7"/>
</dbReference>
<organism evidence="5 6">
    <name type="scientific">Hypothenemus hampei</name>
    <name type="common">Coffee berry borer</name>
    <dbReference type="NCBI Taxonomy" id="57062"/>
    <lineage>
        <taxon>Eukaryota</taxon>
        <taxon>Metazoa</taxon>
        <taxon>Ecdysozoa</taxon>
        <taxon>Arthropoda</taxon>
        <taxon>Hexapoda</taxon>
        <taxon>Insecta</taxon>
        <taxon>Pterygota</taxon>
        <taxon>Neoptera</taxon>
        <taxon>Endopterygota</taxon>
        <taxon>Coleoptera</taxon>
        <taxon>Polyphaga</taxon>
        <taxon>Cucujiformia</taxon>
        <taxon>Curculionidae</taxon>
        <taxon>Scolytinae</taxon>
        <taxon>Hypothenemus</taxon>
    </lineage>
</organism>
<feature type="signal peptide" evidence="4">
    <location>
        <begin position="1"/>
        <end position="20"/>
    </location>
</feature>
<dbReference type="Pfam" id="PF13855">
    <property type="entry name" value="LRR_8"/>
    <property type="match status" value="3"/>
</dbReference>
<dbReference type="PANTHER" id="PTHR24369:SF210">
    <property type="entry name" value="CHAOPTIN-RELATED"/>
    <property type="match status" value="1"/>
</dbReference>
<accession>A0ABD1EJ42</accession>
<comment type="caution">
    <text evidence="5">The sequence shown here is derived from an EMBL/GenBank/DDBJ whole genome shotgun (WGS) entry which is preliminary data.</text>
</comment>
<dbReference type="InterPro" id="IPR001611">
    <property type="entry name" value="Leu-rich_rpt"/>
</dbReference>
<dbReference type="PROSITE" id="PS51257">
    <property type="entry name" value="PROKAR_LIPOPROTEIN"/>
    <property type="match status" value="1"/>
</dbReference>
<gene>
    <name evidence="5" type="ORF">ABEB36_010220</name>
</gene>
<feature type="chain" id="PRO_5044803867" evidence="4">
    <location>
        <begin position="21"/>
        <end position="337"/>
    </location>
</feature>
<dbReference type="AlphaFoldDB" id="A0ABD1EJ42"/>
<reference evidence="5 6" key="1">
    <citation type="submission" date="2024-05" db="EMBL/GenBank/DDBJ databases">
        <title>Genetic variation in Jamaican populations of the coffee berry borer (Hypothenemus hampei).</title>
        <authorList>
            <person name="Errbii M."/>
            <person name="Myrie A."/>
        </authorList>
    </citation>
    <scope>NUCLEOTIDE SEQUENCE [LARGE SCALE GENOMIC DNA]</scope>
    <source>
        <strain evidence="5">JA-Hopewell-2020-01-JO</strain>
        <tissue evidence="5">Whole body</tissue>
    </source>
</reference>
<sequence>MVQQRFFFLFLIYVSYSCSANSDYLFSIGWYKTSRKSHKVPITHIKDIGPEYFPGDGTYLKIGAKIPVLKELAVHDFEKLLNLNIRSCGILDIHPGAFQFLPKLLKLNLNENDIQHIRKGVFNNLNITFLTLNKNNISIIDSDAFDDMPLLKKVKLSTNRISVWDPKWFKNTPSLAKIWMKRNSLETLPAKAFVNLKENNLVEGGNAGVSLYFKKNKIQKIDPQTFSDLKALRHIFLEHNNLTVLPKNLFEGIENIQIVSVTKNNLSYIDEDLFTGVKRVKNFYLLSNHKIQCVPDVVAKVVENIFFGNMGKLNCTCVRKLSEYTNVISLDTLCPVN</sequence>
<evidence type="ECO:0000256" key="3">
    <source>
        <dbReference type="ARBA" id="ARBA00022737"/>
    </source>
</evidence>
<name>A0ABD1EJ42_HYPHA</name>
<proteinExistence type="predicted"/>
<keyword evidence="3" id="KW-0677">Repeat</keyword>
<evidence type="ECO:0000256" key="4">
    <source>
        <dbReference type="SAM" id="SignalP"/>
    </source>
</evidence>
<keyword evidence="1" id="KW-0433">Leucine-rich repeat</keyword>
<dbReference type="Gene3D" id="3.80.10.10">
    <property type="entry name" value="Ribonuclease Inhibitor"/>
    <property type="match status" value="2"/>
</dbReference>
<dbReference type="InterPro" id="IPR003591">
    <property type="entry name" value="Leu-rich_rpt_typical-subtyp"/>
</dbReference>
<protein>
    <submittedName>
        <fullName evidence="5">Uncharacterized protein</fullName>
    </submittedName>
</protein>
<keyword evidence="2 4" id="KW-0732">Signal</keyword>
<dbReference type="Proteomes" id="UP001566132">
    <property type="component" value="Unassembled WGS sequence"/>
</dbReference>